<keyword evidence="2" id="KW-1185">Reference proteome</keyword>
<dbReference type="EMBL" id="JAWQEG010000259">
    <property type="protein sequence ID" value="KAK3892491.1"/>
    <property type="molecule type" value="Genomic_DNA"/>
</dbReference>
<dbReference type="AlphaFoldDB" id="A0AAE1L0Z1"/>
<dbReference type="SUPFAM" id="SSF47823">
    <property type="entry name" value="lambda integrase-like, N-terminal domain"/>
    <property type="match status" value="1"/>
</dbReference>
<name>A0AAE1L0Z1_PETCI</name>
<evidence type="ECO:0000313" key="2">
    <source>
        <dbReference type="Proteomes" id="UP001286313"/>
    </source>
</evidence>
<accession>A0AAE1L0Z1</accession>
<proteinExistence type="predicted"/>
<protein>
    <submittedName>
        <fullName evidence="1">Uncharacterized protein</fullName>
    </submittedName>
</protein>
<comment type="caution">
    <text evidence="1">The sequence shown here is derived from an EMBL/GenBank/DDBJ whole genome shotgun (WGS) entry which is preliminary data.</text>
</comment>
<dbReference type="Proteomes" id="UP001286313">
    <property type="component" value="Unassembled WGS sequence"/>
</dbReference>
<reference evidence="1" key="1">
    <citation type="submission" date="2023-10" db="EMBL/GenBank/DDBJ databases">
        <title>Genome assemblies of two species of porcelain crab, Petrolisthes cinctipes and Petrolisthes manimaculis (Anomura: Porcellanidae).</title>
        <authorList>
            <person name="Angst P."/>
        </authorList>
    </citation>
    <scope>NUCLEOTIDE SEQUENCE</scope>
    <source>
        <strain evidence="1">PB745_01</strain>
        <tissue evidence="1">Gill</tissue>
    </source>
</reference>
<organism evidence="1 2">
    <name type="scientific">Petrolisthes cinctipes</name>
    <name type="common">Flat porcelain crab</name>
    <dbReference type="NCBI Taxonomy" id="88211"/>
    <lineage>
        <taxon>Eukaryota</taxon>
        <taxon>Metazoa</taxon>
        <taxon>Ecdysozoa</taxon>
        <taxon>Arthropoda</taxon>
        <taxon>Crustacea</taxon>
        <taxon>Multicrustacea</taxon>
        <taxon>Malacostraca</taxon>
        <taxon>Eumalacostraca</taxon>
        <taxon>Eucarida</taxon>
        <taxon>Decapoda</taxon>
        <taxon>Pleocyemata</taxon>
        <taxon>Anomura</taxon>
        <taxon>Galatheoidea</taxon>
        <taxon>Porcellanidae</taxon>
        <taxon>Petrolisthes</taxon>
    </lineage>
</organism>
<gene>
    <name evidence="1" type="ORF">Pcinc_003722</name>
</gene>
<evidence type="ECO:0000313" key="1">
    <source>
        <dbReference type="EMBL" id="KAK3892491.1"/>
    </source>
</evidence>
<sequence length="190" mass="21222">MVSISSAPQTPGPVGERNEILRNILRFSRLEFLAYSLTSVLSITVINDLSQAYRDSSVRQYQSCWKTFQCSLHEERIQEISQVVVLRFLCHFFHDKNRTLATIQTHEAALKAPLFYGCNLTLDTVVGMVTPQLLPTTTYMPSTSTILVPFKSTGFLNSSSVPSFAIKGPTLLEGVIFNGFSIWHEGFPVA</sequence>